<name>A0ABU3GBX2_9MICO</name>
<dbReference type="Proteomes" id="UP001251849">
    <property type="component" value="Unassembled WGS sequence"/>
</dbReference>
<organism evidence="1 2">
    <name type="scientific">Microbacterium gawkjiense</name>
    <dbReference type="NCBI Taxonomy" id="3067309"/>
    <lineage>
        <taxon>Bacteria</taxon>
        <taxon>Bacillati</taxon>
        <taxon>Actinomycetota</taxon>
        <taxon>Actinomycetes</taxon>
        <taxon>Micrococcales</taxon>
        <taxon>Microbacteriaceae</taxon>
        <taxon>Microbacterium</taxon>
    </lineage>
</organism>
<evidence type="ECO:0000313" key="1">
    <source>
        <dbReference type="EMBL" id="MDT3316986.1"/>
    </source>
</evidence>
<sequence>MAQQARRPPDGIVWTTAEPDMYTCAIEGRTVGFVLRVAGGFNAFDDASNPLGRYQRARAARRSVETIRARRSLE</sequence>
<protein>
    <submittedName>
        <fullName evidence="1">Uncharacterized protein</fullName>
    </submittedName>
</protein>
<dbReference type="EMBL" id="JAUZVV010000002">
    <property type="protein sequence ID" value="MDT3316986.1"/>
    <property type="molecule type" value="Genomic_DNA"/>
</dbReference>
<dbReference type="RefSeq" id="WP_311861940.1">
    <property type="nucleotide sequence ID" value="NZ_JAUZVV010000002.1"/>
</dbReference>
<comment type="caution">
    <text evidence="1">The sequence shown here is derived from an EMBL/GenBank/DDBJ whole genome shotgun (WGS) entry which is preliminary data.</text>
</comment>
<reference evidence="1 2" key="1">
    <citation type="submission" date="2023-08" db="EMBL/GenBank/DDBJ databases">
        <title>Microbacterium aquilitoris sp. nov. and Microbacterium gwkjibeachense sp. nov., isolated from beach.</title>
        <authorList>
            <person name="Lee S.D."/>
            <person name="Yang H."/>
            <person name="Kim I."/>
        </authorList>
    </citation>
    <scope>NUCLEOTIDE SEQUENCE [LARGE SCALE GENOMIC DNA]</scope>
    <source>
        <strain evidence="1 2">KSW4-11</strain>
    </source>
</reference>
<keyword evidence="2" id="KW-1185">Reference proteome</keyword>
<gene>
    <name evidence="1" type="ORF">Q9S71_09135</name>
</gene>
<proteinExistence type="predicted"/>
<accession>A0ABU3GBX2</accession>
<evidence type="ECO:0000313" key="2">
    <source>
        <dbReference type="Proteomes" id="UP001251849"/>
    </source>
</evidence>